<evidence type="ECO:0000313" key="6">
    <source>
        <dbReference type="EMBL" id="PAV68821.1"/>
    </source>
</evidence>
<reference evidence="6 7" key="1">
    <citation type="journal article" date="2017" name="Curr. Biol.">
        <title>Genome architecture and evolution of a unichromosomal asexual nematode.</title>
        <authorList>
            <person name="Fradin H."/>
            <person name="Zegar C."/>
            <person name="Gutwein M."/>
            <person name="Lucas J."/>
            <person name="Kovtun M."/>
            <person name="Corcoran D."/>
            <person name="Baugh L.R."/>
            <person name="Kiontke K."/>
            <person name="Gunsalus K."/>
            <person name="Fitch D.H."/>
            <person name="Piano F."/>
        </authorList>
    </citation>
    <scope>NUCLEOTIDE SEQUENCE [LARGE SCALE GENOMIC DNA]</scope>
    <source>
        <strain evidence="6">PF1309</strain>
    </source>
</reference>
<keyword evidence="2 4" id="KW-0493">Microtubule</keyword>
<organism evidence="6 7">
    <name type="scientific">Diploscapter pachys</name>
    <dbReference type="NCBI Taxonomy" id="2018661"/>
    <lineage>
        <taxon>Eukaryota</taxon>
        <taxon>Metazoa</taxon>
        <taxon>Ecdysozoa</taxon>
        <taxon>Nematoda</taxon>
        <taxon>Chromadorea</taxon>
        <taxon>Rhabditida</taxon>
        <taxon>Rhabditina</taxon>
        <taxon>Rhabditomorpha</taxon>
        <taxon>Rhabditoidea</taxon>
        <taxon>Rhabditidae</taxon>
        <taxon>Diploscapter</taxon>
    </lineage>
</organism>
<dbReference type="GO" id="GO:0000930">
    <property type="term" value="C:gamma-tubulin complex"/>
    <property type="evidence" value="ECO:0007669"/>
    <property type="project" value="TreeGrafter"/>
</dbReference>
<dbReference type="GO" id="GO:0007020">
    <property type="term" value="P:microtubule nucleation"/>
    <property type="evidence" value="ECO:0007669"/>
    <property type="project" value="InterPro"/>
</dbReference>
<dbReference type="GO" id="GO:0051011">
    <property type="term" value="F:microtubule minus-end binding"/>
    <property type="evidence" value="ECO:0007669"/>
    <property type="project" value="TreeGrafter"/>
</dbReference>
<dbReference type="GO" id="GO:0000922">
    <property type="term" value="C:spindle pole"/>
    <property type="evidence" value="ECO:0007669"/>
    <property type="project" value="InterPro"/>
</dbReference>
<comment type="similarity">
    <text evidence="4">Belongs to the TUBGCP family.</text>
</comment>
<sequence length="640" mass="73987">MVAKSSWKDLRMIFVKQNNSMCKSAPPIEFPYYHSIDSQFSSIGDLNTQEQERLIELDLRTLLLGDQTEHIRLNLDKAPFPTSLVINGTIDPYIREIIDNFSKPALNLYTIRKCCHEIVNDRVHFTATARLAARSIHDSTRFIIQKILKPDKQDAMDSGINELNRAVTKANDILHQYASVTKEIYTKKLIGGQVLSCIHDATSVLVDEDTKNALFNIYKNVWAHYARHISTWVNKGVTDDADYEFFVWPTKGLDNSHISILVSNYPKNVTVNSPKFAVVAELCPSFFVRLLPLILKCGDFRCFQNDVSNKMLFDREAAVSEEDEAEKEMLLESLQLDTHSMTRNLERIDQLQSIRLLRQLRAGVDLDAALRDIHQLIYGLTVINELIMFCKKEYSSLIFQPIEQSKKRTIERISNRILHGRLQEDYYPFWKYFNFDLAYDNLMLSLCDKNICSGGAPDPNQLEGNMFYNSLTLVFSPPSELERVIPSEIISECSLIFRFYLQLAWALSMLADRMFELRHPLPSHRGYSREEAQQRHVTNTMFSLLQMCQQKLIQAIKVALAQFPNQVNEATTIEQIIHAQRDIPYFIMKFSGLHEWKRMEPVYELIKLSFFCTSGEEMLKVLPDLQSRVDEILEQFMSGV</sequence>
<evidence type="ECO:0000256" key="3">
    <source>
        <dbReference type="ARBA" id="ARBA00023212"/>
    </source>
</evidence>
<dbReference type="GO" id="GO:0005874">
    <property type="term" value="C:microtubule"/>
    <property type="evidence" value="ECO:0007669"/>
    <property type="project" value="UniProtKB-KW"/>
</dbReference>
<comment type="caution">
    <text evidence="6">The sequence shown here is derived from an EMBL/GenBank/DDBJ whole genome shotgun (WGS) entry which is preliminary data.</text>
</comment>
<protein>
    <recommendedName>
        <fullName evidence="4">Gamma-tubulin complex component</fullName>
    </recommendedName>
</protein>
<keyword evidence="1 4" id="KW-0963">Cytoplasm</keyword>
<proteinExistence type="inferred from homology"/>
<evidence type="ECO:0000259" key="5">
    <source>
        <dbReference type="Pfam" id="PF17681"/>
    </source>
</evidence>
<accession>A0A2A2K4I4</accession>
<dbReference type="GO" id="GO:0051225">
    <property type="term" value="P:spindle assembly"/>
    <property type="evidence" value="ECO:0007669"/>
    <property type="project" value="TreeGrafter"/>
</dbReference>
<dbReference type="InterPro" id="IPR007259">
    <property type="entry name" value="GCP"/>
</dbReference>
<gene>
    <name evidence="6" type="ORF">WR25_03546</name>
</gene>
<dbReference type="GO" id="GO:0043015">
    <property type="term" value="F:gamma-tubulin binding"/>
    <property type="evidence" value="ECO:0007669"/>
    <property type="project" value="InterPro"/>
</dbReference>
<keyword evidence="7" id="KW-1185">Reference proteome</keyword>
<dbReference type="STRING" id="2018661.A0A2A2K4I4"/>
<keyword evidence="3 4" id="KW-0206">Cytoskeleton</keyword>
<dbReference type="Gene3D" id="1.20.120.1900">
    <property type="entry name" value="Gamma-tubulin complex, C-terminal domain"/>
    <property type="match status" value="1"/>
</dbReference>
<dbReference type="AlphaFoldDB" id="A0A2A2K4I4"/>
<dbReference type="OrthoDB" id="2192946at2759"/>
<evidence type="ECO:0000256" key="1">
    <source>
        <dbReference type="ARBA" id="ARBA00022490"/>
    </source>
</evidence>
<dbReference type="InterPro" id="IPR041470">
    <property type="entry name" value="GCP_N"/>
</dbReference>
<dbReference type="InterPro" id="IPR042241">
    <property type="entry name" value="GCP_C_sf"/>
</dbReference>
<evidence type="ECO:0000313" key="7">
    <source>
        <dbReference type="Proteomes" id="UP000218231"/>
    </source>
</evidence>
<dbReference type="EMBL" id="LIAE01009682">
    <property type="protein sequence ID" value="PAV68821.1"/>
    <property type="molecule type" value="Genomic_DNA"/>
</dbReference>
<dbReference type="Proteomes" id="UP000218231">
    <property type="component" value="Unassembled WGS sequence"/>
</dbReference>
<evidence type="ECO:0000256" key="4">
    <source>
        <dbReference type="RuleBase" id="RU363050"/>
    </source>
</evidence>
<dbReference type="Pfam" id="PF17681">
    <property type="entry name" value="GCP_N_terminal"/>
    <property type="match status" value="1"/>
</dbReference>
<dbReference type="GO" id="GO:0000278">
    <property type="term" value="P:mitotic cell cycle"/>
    <property type="evidence" value="ECO:0007669"/>
    <property type="project" value="TreeGrafter"/>
</dbReference>
<dbReference type="GO" id="GO:0031122">
    <property type="term" value="P:cytoplasmic microtubule organization"/>
    <property type="evidence" value="ECO:0007669"/>
    <property type="project" value="TreeGrafter"/>
</dbReference>
<feature type="domain" description="Gamma tubulin complex component protein N-terminal" evidence="5">
    <location>
        <begin position="59"/>
        <end position="310"/>
    </location>
</feature>
<dbReference type="PANTHER" id="PTHR19302">
    <property type="entry name" value="GAMMA TUBULIN COMPLEX PROTEIN"/>
    <property type="match status" value="1"/>
</dbReference>
<name>A0A2A2K4I4_9BILA</name>
<evidence type="ECO:0000256" key="2">
    <source>
        <dbReference type="ARBA" id="ARBA00022701"/>
    </source>
</evidence>
<comment type="subcellular location">
    <subcellularLocation>
        <location evidence="4">Cytoplasm</location>
        <location evidence="4">Cytoskeleton</location>
        <location evidence="4">Microtubule organizing center</location>
    </subcellularLocation>
</comment>
<dbReference type="GO" id="GO:0051321">
    <property type="term" value="P:meiotic cell cycle"/>
    <property type="evidence" value="ECO:0007669"/>
    <property type="project" value="TreeGrafter"/>
</dbReference>